<dbReference type="SMART" id="SM00490">
    <property type="entry name" value="HELICc"/>
    <property type="match status" value="1"/>
</dbReference>
<dbReference type="GO" id="GO:0005829">
    <property type="term" value="C:cytosol"/>
    <property type="evidence" value="ECO:0007669"/>
    <property type="project" value="TreeGrafter"/>
</dbReference>
<dbReference type="InterPro" id="IPR044742">
    <property type="entry name" value="DEAD/DEAH_RhlB"/>
</dbReference>
<dbReference type="GO" id="GO:0005524">
    <property type="term" value="F:ATP binding"/>
    <property type="evidence" value="ECO:0007669"/>
    <property type="project" value="UniProtKB-KW"/>
</dbReference>
<protein>
    <recommendedName>
        <fullName evidence="9">Helicase</fullName>
    </recommendedName>
</protein>
<evidence type="ECO:0000313" key="8">
    <source>
        <dbReference type="EMBL" id="QHT84377.1"/>
    </source>
</evidence>
<evidence type="ECO:0000256" key="3">
    <source>
        <dbReference type="ARBA" id="ARBA00022806"/>
    </source>
</evidence>
<dbReference type="Pfam" id="PF00270">
    <property type="entry name" value="DEAD"/>
    <property type="match status" value="1"/>
</dbReference>
<feature type="domain" description="Helicase C-terminal" evidence="6">
    <location>
        <begin position="240"/>
        <end position="384"/>
    </location>
</feature>
<organism evidence="8">
    <name type="scientific">viral metagenome</name>
    <dbReference type="NCBI Taxonomy" id="1070528"/>
    <lineage>
        <taxon>unclassified sequences</taxon>
        <taxon>metagenomes</taxon>
        <taxon>organismal metagenomes</taxon>
    </lineage>
</organism>
<dbReference type="GO" id="GO:0003724">
    <property type="term" value="F:RNA helicase activity"/>
    <property type="evidence" value="ECO:0007669"/>
    <property type="project" value="InterPro"/>
</dbReference>
<keyword evidence="4" id="KW-0067">ATP-binding</keyword>
<dbReference type="PANTHER" id="PTHR47959:SF1">
    <property type="entry name" value="ATP-DEPENDENT RNA HELICASE DBPA"/>
    <property type="match status" value="1"/>
</dbReference>
<evidence type="ECO:0000259" key="5">
    <source>
        <dbReference type="PROSITE" id="PS51192"/>
    </source>
</evidence>
<keyword evidence="3" id="KW-0347">Helicase</keyword>
<dbReference type="InterPro" id="IPR027417">
    <property type="entry name" value="P-loop_NTPase"/>
</dbReference>
<feature type="domain" description="DEAD-box RNA helicase Q" evidence="7">
    <location>
        <begin position="15"/>
        <end position="43"/>
    </location>
</feature>
<dbReference type="SMART" id="SM00487">
    <property type="entry name" value="DEXDc"/>
    <property type="match status" value="1"/>
</dbReference>
<evidence type="ECO:0000256" key="2">
    <source>
        <dbReference type="ARBA" id="ARBA00022801"/>
    </source>
</evidence>
<keyword evidence="2" id="KW-0378">Hydrolase</keyword>
<keyword evidence="1" id="KW-0547">Nucleotide-binding</keyword>
<accession>A0A6C0HVW2</accession>
<proteinExistence type="predicted"/>
<dbReference type="Gene3D" id="3.40.50.300">
    <property type="entry name" value="P-loop containing nucleotide triphosphate hydrolases"/>
    <property type="match status" value="2"/>
</dbReference>
<dbReference type="PROSITE" id="PS51194">
    <property type="entry name" value="HELICASE_CTER"/>
    <property type="match status" value="1"/>
</dbReference>
<dbReference type="InterPro" id="IPR050079">
    <property type="entry name" value="DEAD_box_RNA_helicase"/>
</dbReference>
<dbReference type="InterPro" id="IPR001650">
    <property type="entry name" value="Helicase_C-like"/>
</dbReference>
<sequence length="384" mass="43457">MDNKIEDSDSQDLHKNFDKLVLNKDILKGLYLNGFNAPSSIQIKGIESIHSGKDCIIQSQSGTGKTATFLIGILNILNNNPTNKILILTPTRELANQVHSVASNIIKYSNYTISLCTGGTDFKTHNTDIIIGTIGRILHMIDLNKLPISSITNFVIDEADSMTNEKDCAELHKLINKVPHTAQKVLISATLTPSVFKVTDKIMINPIKILLKNADVAVELISQFYIDVELEEYKFDVFIDIYNLISTTQAIIFCNTIRKVEWLAEQLKAQNFPITTIHGKMTPQERNNIVQEFREGKTRLLLTTDLLARGIDVQQVNLVICFDMPPDKETYIHRIGRCGRFNKKGVSISFIKMADNNELRLLNMMKNTYKINIKEMPENIDEFL</sequence>
<dbReference type="GO" id="GO:0003676">
    <property type="term" value="F:nucleic acid binding"/>
    <property type="evidence" value="ECO:0007669"/>
    <property type="project" value="InterPro"/>
</dbReference>
<name>A0A6C0HVW2_9ZZZZ</name>
<evidence type="ECO:0000256" key="4">
    <source>
        <dbReference type="ARBA" id="ARBA00022840"/>
    </source>
</evidence>
<evidence type="ECO:0008006" key="9">
    <source>
        <dbReference type="Google" id="ProtNLM"/>
    </source>
</evidence>
<evidence type="ECO:0000259" key="7">
    <source>
        <dbReference type="PROSITE" id="PS51195"/>
    </source>
</evidence>
<evidence type="ECO:0000259" key="6">
    <source>
        <dbReference type="PROSITE" id="PS51194"/>
    </source>
</evidence>
<dbReference type="CDD" id="cd00268">
    <property type="entry name" value="DEADc"/>
    <property type="match status" value="1"/>
</dbReference>
<reference evidence="8" key="1">
    <citation type="journal article" date="2020" name="Nature">
        <title>Giant virus diversity and host interactions through global metagenomics.</title>
        <authorList>
            <person name="Schulz F."/>
            <person name="Roux S."/>
            <person name="Paez-Espino D."/>
            <person name="Jungbluth S."/>
            <person name="Walsh D.A."/>
            <person name="Denef V.J."/>
            <person name="McMahon K.D."/>
            <person name="Konstantinidis K.T."/>
            <person name="Eloe-Fadrosh E.A."/>
            <person name="Kyrpides N.C."/>
            <person name="Woyke T."/>
        </authorList>
    </citation>
    <scope>NUCLEOTIDE SEQUENCE</scope>
    <source>
        <strain evidence="8">GVMAG-M-3300023184-177</strain>
    </source>
</reference>
<dbReference type="PANTHER" id="PTHR47959">
    <property type="entry name" value="ATP-DEPENDENT RNA HELICASE RHLE-RELATED"/>
    <property type="match status" value="1"/>
</dbReference>
<dbReference type="InterPro" id="IPR014001">
    <property type="entry name" value="Helicase_ATP-bd"/>
</dbReference>
<evidence type="ECO:0000256" key="1">
    <source>
        <dbReference type="ARBA" id="ARBA00022741"/>
    </source>
</evidence>
<dbReference type="PROSITE" id="PS51195">
    <property type="entry name" value="Q_MOTIF"/>
    <property type="match status" value="1"/>
</dbReference>
<dbReference type="CDD" id="cd18787">
    <property type="entry name" value="SF2_C_DEAD"/>
    <property type="match status" value="1"/>
</dbReference>
<feature type="domain" description="Helicase ATP-binding" evidence="5">
    <location>
        <begin position="46"/>
        <end position="209"/>
    </location>
</feature>
<dbReference type="SUPFAM" id="SSF52540">
    <property type="entry name" value="P-loop containing nucleoside triphosphate hydrolases"/>
    <property type="match status" value="1"/>
</dbReference>
<dbReference type="AlphaFoldDB" id="A0A6C0HVW2"/>
<dbReference type="GO" id="GO:0016787">
    <property type="term" value="F:hydrolase activity"/>
    <property type="evidence" value="ECO:0007669"/>
    <property type="project" value="UniProtKB-KW"/>
</dbReference>
<dbReference type="InterPro" id="IPR014014">
    <property type="entry name" value="RNA_helicase_DEAD_Q_motif"/>
</dbReference>
<dbReference type="EMBL" id="MN740017">
    <property type="protein sequence ID" value="QHT84377.1"/>
    <property type="molecule type" value="Genomic_DNA"/>
</dbReference>
<dbReference type="InterPro" id="IPR011545">
    <property type="entry name" value="DEAD/DEAH_box_helicase_dom"/>
</dbReference>
<dbReference type="PROSITE" id="PS51192">
    <property type="entry name" value="HELICASE_ATP_BIND_1"/>
    <property type="match status" value="1"/>
</dbReference>
<dbReference type="Pfam" id="PF00271">
    <property type="entry name" value="Helicase_C"/>
    <property type="match status" value="1"/>
</dbReference>